<dbReference type="GO" id="GO:0004515">
    <property type="term" value="F:nicotinate-nucleotide adenylyltransferase activity"/>
    <property type="evidence" value="ECO:0007669"/>
    <property type="project" value="UniProtKB-UniRule"/>
</dbReference>
<keyword evidence="8 11" id="KW-0067">ATP-binding</keyword>
<dbReference type="Proteomes" id="UP001169862">
    <property type="component" value="Unassembled WGS sequence"/>
</dbReference>
<dbReference type="PANTHER" id="PTHR39321">
    <property type="entry name" value="NICOTINATE-NUCLEOTIDE ADENYLYLTRANSFERASE-RELATED"/>
    <property type="match status" value="1"/>
</dbReference>
<evidence type="ECO:0000313" key="13">
    <source>
        <dbReference type="EMBL" id="MDO6453799.1"/>
    </source>
</evidence>
<evidence type="ECO:0000256" key="4">
    <source>
        <dbReference type="ARBA" id="ARBA00022642"/>
    </source>
</evidence>
<dbReference type="Pfam" id="PF01467">
    <property type="entry name" value="CTP_transf_like"/>
    <property type="match status" value="1"/>
</dbReference>
<evidence type="ECO:0000256" key="7">
    <source>
        <dbReference type="ARBA" id="ARBA00022741"/>
    </source>
</evidence>
<dbReference type="PANTHER" id="PTHR39321:SF3">
    <property type="entry name" value="PHOSPHOPANTETHEINE ADENYLYLTRANSFERASE"/>
    <property type="match status" value="1"/>
</dbReference>
<dbReference type="HAMAP" id="MF_00244">
    <property type="entry name" value="NaMN_adenylyltr"/>
    <property type="match status" value="1"/>
</dbReference>
<dbReference type="GO" id="GO:0005524">
    <property type="term" value="F:ATP binding"/>
    <property type="evidence" value="ECO:0007669"/>
    <property type="project" value="UniProtKB-KW"/>
</dbReference>
<sequence length="214" mass="23888">MAAHVFMGGTFDPIHNGHLRTALEIQQWLGVDYVNLMPSKRPVHREAPGCRAQDRLAMVELAVHNEPALRCDSREIDSDQASYSVYTLAGLRKELVANQPVCMVLGMDAFLGLDSWHCYEDIMSLCHIIVVARPGYALTPNKVLADLLKKHQATAREALLGKPHGHIVIHELTPLDISATDIRSLLQKGLSPRYLLPEAVLDYIEKMQLYKASD</sequence>
<dbReference type="SUPFAM" id="SSF52374">
    <property type="entry name" value="Nucleotidylyl transferase"/>
    <property type="match status" value="1"/>
</dbReference>
<evidence type="ECO:0000256" key="1">
    <source>
        <dbReference type="ARBA" id="ARBA00002324"/>
    </source>
</evidence>
<dbReference type="InterPro" id="IPR005248">
    <property type="entry name" value="NadD/NMNAT"/>
</dbReference>
<dbReference type="AlphaFoldDB" id="A0AAW7XKK6"/>
<dbReference type="CDD" id="cd02165">
    <property type="entry name" value="NMNAT"/>
    <property type="match status" value="1"/>
</dbReference>
<gene>
    <name evidence="11 13" type="primary">nadD</name>
    <name evidence="13" type="ORF">Q4490_09495</name>
</gene>
<comment type="function">
    <text evidence="1 11">Catalyzes the reversible adenylation of nicotinate mononucleotide (NaMN) to nicotinic acid adenine dinucleotide (NaAD).</text>
</comment>
<dbReference type="Gene3D" id="3.40.50.620">
    <property type="entry name" value="HUPs"/>
    <property type="match status" value="1"/>
</dbReference>
<dbReference type="InterPro" id="IPR014729">
    <property type="entry name" value="Rossmann-like_a/b/a_fold"/>
</dbReference>
<proteinExistence type="inferred from homology"/>
<dbReference type="RefSeq" id="WP_303550120.1">
    <property type="nucleotide sequence ID" value="NZ_JAUOPG010000005.1"/>
</dbReference>
<evidence type="ECO:0000256" key="9">
    <source>
        <dbReference type="ARBA" id="ARBA00023027"/>
    </source>
</evidence>
<keyword evidence="6 11" id="KW-0548">Nucleotidyltransferase</keyword>
<feature type="domain" description="Cytidyltransferase-like" evidence="12">
    <location>
        <begin position="6"/>
        <end position="183"/>
    </location>
</feature>
<comment type="caution">
    <text evidence="13">The sequence shown here is derived from an EMBL/GenBank/DDBJ whole genome shotgun (WGS) entry which is preliminary data.</text>
</comment>
<dbReference type="EC" id="2.7.7.18" evidence="11"/>
<keyword evidence="7 11" id="KW-0547">Nucleotide-binding</keyword>
<dbReference type="NCBIfam" id="TIGR00482">
    <property type="entry name" value="nicotinate (nicotinamide) nucleotide adenylyltransferase"/>
    <property type="match status" value="1"/>
</dbReference>
<reference evidence="13" key="1">
    <citation type="submission" date="2023-07" db="EMBL/GenBank/DDBJ databases">
        <title>Genome content predicts the carbon catabolic preferences of heterotrophic bacteria.</title>
        <authorList>
            <person name="Gralka M."/>
        </authorList>
    </citation>
    <scope>NUCLEOTIDE SEQUENCE</scope>
    <source>
        <strain evidence="13">I2M16</strain>
    </source>
</reference>
<dbReference type="NCBIfam" id="NF000839">
    <property type="entry name" value="PRK00071.1-1"/>
    <property type="match status" value="1"/>
</dbReference>
<dbReference type="EMBL" id="JAUOPG010000005">
    <property type="protein sequence ID" value="MDO6453799.1"/>
    <property type="molecule type" value="Genomic_DNA"/>
</dbReference>
<evidence type="ECO:0000256" key="11">
    <source>
        <dbReference type="HAMAP-Rule" id="MF_00244"/>
    </source>
</evidence>
<comment type="pathway">
    <text evidence="2 11">Cofactor biosynthesis; NAD(+) biosynthesis; deamido-NAD(+) from nicotinate D-ribonucleotide: step 1/1.</text>
</comment>
<name>A0AAW7XKK6_9GAMM</name>
<evidence type="ECO:0000256" key="10">
    <source>
        <dbReference type="ARBA" id="ARBA00048721"/>
    </source>
</evidence>
<keyword evidence="9 11" id="KW-0520">NAD</keyword>
<protein>
    <recommendedName>
        <fullName evidence="11">Probable nicotinate-nucleotide adenylyltransferase</fullName>
        <ecNumber evidence="11">2.7.7.18</ecNumber>
    </recommendedName>
    <alternativeName>
        <fullName evidence="11">Deamido-NAD(+) diphosphorylase</fullName>
    </alternativeName>
    <alternativeName>
        <fullName evidence="11">Deamido-NAD(+) pyrophosphorylase</fullName>
    </alternativeName>
    <alternativeName>
        <fullName evidence="11">Nicotinate mononucleotide adenylyltransferase</fullName>
        <shortName evidence="11">NaMN adenylyltransferase</shortName>
    </alternativeName>
</protein>
<evidence type="ECO:0000256" key="6">
    <source>
        <dbReference type="ARBA" id="ARBA00022695"/>
    </source>
</evidence>
<comment type="catalytic activity">
    <reaction evidence="10 11">
        <text>nicotinate beta-D-ribonucleotide + ATP + H(+) = deamido-NAD(+) + diphosphate</text>
        <dbReference type="Rhea" id="RHEA:22860"/>
        <dbReference type="ChEBI" id="CHEBI:15378"/>
        <dbReference type="ChEBI" id="CHEBI:30616"/>
        <dbReference type="ChEBI" id="CHEBI:33019"/>
        <dbReference type="ChEBI" id="CHEBI:57502"/>
        <dbReference type="ChEBI" id="CHEBI:58437"/>
        <dbReference type="EC" id="2.7.7.18"/>
    </reaction>
</comment>
<dbReference type="GO" id="GO:0009435">
    <property type="term" value="P:NAD+ biosynthetic process"/>
    <property type="evidence" value="ECO:0007669"/>
    <property type="project" value="UniProtKB-UniRule"/>
</dbReference>
<comment type="similarity">
    <text evidence="3 11">Belongs to the NadD family.</text>
</comment>
<keyword evidence="5 11" id="KW-0808">Transferase</keyword>
<evidence type="ECO:0000256" key="3">
    <source>
        <dbReference type="ARBA" id="ARBA00009014"/>
    </source>
</evidence>
<evidence type="ECO:0000313" key="14">
    <source>
        <dbReference type="Proteomes" id="UP001169862"/>
    </source>
</evidence>
<evidence type="ECO:0000256" key="5">
    <source>
        <dbReference type="ARBA" id="ARBA00022679"/>
    </source>
</evidence>
<evidence type="ECO:0000256" key="2">
    <source>
        <dbReference type="ARBA" id="ARBA00005019"/>
    </source>
</evidence>
<evidence type="ECO:0000259" key="12">
    <source>
        <dbReference type="Pfam" id="PF01467"/>
    </source>
</evidence>
<evidence type="ECO:0000256" key="8">
    <source>
        <dbReference type="ARBA" id="ARBA00022840"/>
    </source>
</evidence>
<organism evidence="13 14">
    <name type="scientific">Neptunomonas phycophila</name>
    <dbReference type="NCBI Taxonomy" id="1572645"/>
    <lineage>
        <taxon>Bacteria</taxon>
        <taxon>Pseudomonadati</taxon>
        <taxon>Pseudomonadota</taxon>
        <taxon>Gammaproteobacteria</taxon>
        <taxon>Oceanospirillales</taxon>
        <taxon>Oceanospirillaceae</taxon>
        <taxon>Neptunomonas</taxon>
    </lineage>
</organism>
<dbReference type="InterPro" id="IPR004821">
    <property type="entry name" value="Cyt_trans-like"/>
</dbReference>
<accession>A0AAW7XKK6</accession>
<keyword evidence="4 11" id="KW-0662">Pyridine nucleotide biosynthesis</keyword>